<comment type="caution">
    <text evidence="1">The sequence shown here is derived from an EMBL/GenBank/DDBJ whole genome shotgun (WGS) entry which is preliminary data.</text>
</comment>
<protein>
    <submittedName>
        <fullName evidence="1">Uncharacterized protein</fullName>
    </submittedName>
</protein>
<dbReference type="AlphaFoldDB" id="A0A0G9K3S0"/>
<name>A0A0G9K3S0_9BACT</name>
<reference evidence="1 2" key="1">
    <citation type="submission" date="2014-01" db="EMBL/GenBank/DDBJ databases">
        <title>Development of a Comparative Genomic Fingerprinting Assay for High Resolution Genotyping of Arcobacter butzleri.</title>
        <authorList>
            <person name="Webb A.L."/>
            <person name="Inglis G.D."/>
            <person name="Kruczkiewicz P."/>
            <person name="Selinger L.B."/>
            <person name="Taboada E.N."/>
        </authorList>
    </citation>
    <scope>NUCLEOTIDE SEQUENCE [LARGE SCALE GENOMIC DNA]</scope>
    <source>
        <strain evidence="1 2">L348</strain>
    </source>
</reference>
<accession>A0A0G9K3S0</accession>
<dbReference type="Proteomes" id="UP000035514">
    <property type="component" value="Unassembled WGS sequence"/>
</dbReference>
<proteinExistence type="predicted"/>
<sequence>MQIRVYLDSGRFMLLNVTKFEMLKDLADKYNRWEYC</sequence>
<evidence type="ECO:0000313" key="1">
    <source>
        <dbReference type="EMBL" id="KLE01194.1"/>
    </source>
</evidence>
<dbReference type="EMBL" id="JAIQ01000071">
    <property type="protein sequence ID" value="KLE01194.1"/>
    <property type="molecule type" value="Genomic_DNA"/>
</dbReference>
<dbReference type="PATRIC" id="fig|1447256.3.peg.780"/>
<gene>
    <name evidence="1" type="ORF">AA20_04025</name>
</gene>
<evidence type="ECO:0000313" key="2">
    <source>
        <dbReference type="Proteomes" id="UP000035514"/>
    </source>
</evidence>
<organism evidence="1 2">
    <name type="scientific">Aliarcobacter butzleri L348</name>
    <dbReference type="NCBI Taxonomy" id="1447256"/>
    <lineage>
        <taxon>Bacteria</taxon>
        <taxon>Pseudomonadati</taxon>
        <taxon>Campylobacterota</taxon>
        <taxon>Epsilonproteobacteria</taxon>
        <taxon>Campylobacterales</taxon>
        <taxon>Arcobacteraceae</taxon>
        <taxon>Aliarcobacter</taxon>
    </lineage>
</organism>